<sequence>MNRKYNGDEPYAYWLANVLGIGNRMKRKLSAYTKSARAVYEMPEKELAQFLSGKKAEKMVKERKRWDVEGEYGKLQEKGVNFVSLSEPSYPEKLAAIEDAPFGLYFYGRLPDESVPSVAIIGARECSEYGRYMAGLWGNQLAGEGVALISGMARGIDSIGQRAALEAGGNSYAVLGCGADICYPAESRDIYEQMKMQGGILSEYPPGTGPKPQLFPPRNRIISGLSDVVVIIEAREKSGTLITADMALEQGKEVYALPGRATDSLSEGCNRLIKQGAGLMLSVSEMLEETGLREKKERWEENLSGAKSGEGDKGQVKLEDCLDFYPKSIEQLQGESGMEYREIVCRLMGLCMEGEVKQVSAGCYQKNGKYNIRI</sequence>
<keyword evidence="4" id="KW-1185">Reference proteome</keyword>
<dbReference type="Pfam" id="PF02481">
    <property type="entry name" value="DNA_processg_A"/>
    <property type="match status" value="1"/>
</dbReference>
<feature type="domain" description="Smf/DprA SLOG" evidence="2">
    <location>
        <begin position="82"/>
        <end position="289"/>
    </location>
</feature>
<evidence type="ECO:0000313" key="3">
    <source>
        <dbReference type="EMBL" id="TCL56604.1"/>
    </source>
</evidence>
<organism evidence="3 4">
    <name type="scientific">Kineothrix alysoides</name>
    <dbReference type="NCBI Taxonomy" id="1469948"/>
    <lineage>
        <taxon>Bacteria</taxon>
        <taxon>Bacillati</taxon>
        <taxon>Bacillota</taxon>
        <taxon>Clostridia</taxon>
        <taxon>Lachnospirales</taxon>
        <taxon>Lachnospiraceae</taxon>
        <taxon>Kineothrix</taxon>
    </lineage>
</organism>
<accession>A0A4R1QXK2</accession>
<name>A0A4R1QXK2_9FIRM</name>
<evidence type="ECO:0000259" key="2">
    <source>
        <dbReference type="Pfam" id="PF02481"/>
    </source>
</evidence>
<dbReference type="PANTHER" id="PTHR43022">
    <property type="entry name" value="PROTEIN SMF"/>
    <property type="match status" value="1"/>
</dbReference>
<dbReference type="GO" id="GO:0009294">
    <property type="term" value="P:DNA-mediated transformation"/>
    <property type="evidence" value="ECO:0007669"/>
    <property type="project" value="InterPro"/>
</dbReference>
<dbReference type="RefSeq" id="WP_031390300.1">
    <property type="nucleotide sequence ID" value="NZ_JPNB01000001.1"/>
</dbReference>
<dbReference type="EMBL" id="SLUO01000011">
    <property type="protein sequence ID" value="TCL56604.1"/>
    <property type="molecule type" value="Genomic_DNA"/>
</dbReference>
<comment type="caution">
    <text evidence="3">The sequence shown here is derived from an EMBL/GenBank/DDBJ whole genome shotgun (WGS) entry which is preliminary data.</text>
</comment>
<reference evidence="3 4" key="1">
    <citation type="submission" date="2019-03" db="EMBL/GenBank/DDBJ databases">
        <title>Genomic Encyclopedia of Type Strains, Phase IV (KMG-IV): sequencing the most valuable type-strain genomes for metagenomic binning, comparative biology and taxonomic classification.</title>
        <authorList>
            <person name="Goeker M."/>
        </authorList>
    </citation>
    <scope>NUCLEOTIDE SEQUENCE [LARGE SCALE GENOMIC DNA]</scope>
    <source>
        <strain evidence="3 4">DSM 100556</strain>
    </source>
</reference>
<dbReference type="AlphaFoldDB" id="A0A4R1QXK2"/>
<dbReference type="STRING" id="1469948.GCA_000732725_01585"/>
<dbReference type="OrthoDB" id="9785707at2"/>
<dbReference type="Proteomes" id="UP000295718">
    <property type="component" value="Unassembled WGS sequence"/>
</dbReference>
<evidence type="ECO:0000256" key="1">
    <source>
        <dbReference type="ARBA" id="ARBA00006525"/>
    </source>
</evidence>
<dbReference type="InterPro" id="IPR057666">
    <property type="entry name" value="DrpA_SLOG"/>
</dbReference>
<gene>
    <name evidence="3" type="ORF">EDD76_11198</name>
</gene>
<proteinExistence type="inferred from homology"/>
<dbReference type="InterPro" id="IPR003488">
    <property type="entry name" value="DprA"/>
</dbReference>
<comment type="similarity">
    <text evidence="1">Belongs to the DprA/Smf family.</text>
</comment>
<dbReference type="PANTHER" id="PTHR43022:SF1">
    <property type="entry name" value="PROTEIN SMF"/>
    <property type="match status" value="1"/>
</dbReference>
<dbReference type="Gene3D" id="3.40.50.450">
    <property type="match status" value="1"/>
</dbReference>
<dbReference type="NCBIfam" id="TIGR00732">
    <property type="entry name" value="dprA"/>
    <property type="match status" value="1"/>
</dbReference>
<evidence type="ECO:0000313" key="4">
    <source>
        <dbReference type="Proteomes" id="UP000295718"/>
    </source>
</evidence>
<protein>
    <submittedName>
        <fullName evidence="3">DNA processing protein</fullName>
    </submittedName>
</protein>
<dbReference type="SUPFAM" id="SSF102405">
    <property type="entry name" value="MCP/YpsA-like"/>
    <property type="match status" value="1"/>
</dbReference>